<evidence type="ECO:0000313" key="2">
    <source>
        <dbReference type="EMBL" id="JAD75500.1"/>
    </source>
</evidence>
<organism evidence="2">
    <name type="scientific">Arundo donax</name>
    <name type="common">Giant reed</name>
    <name type="synonym">Donax arundinaceus</name>
    <dbReference type="NCBI Taxonomy" id="35708"/>
    <lineage>
        <taxon>Eukaryota</taxon>
        <taxon>Viridiplantae</taxon>
        <taxon>Streptophyta</taxon>
        <taxon>Embryophyta</taxon>
        <taxon>Tracheophyta</taxon>
        <taxon>Spermatophyta</taxon>
        <taxon>Magnoliopsida</taxon>
        <taxon>Liliopsida</taxon>
        <taxon>Poales</taxon>
        <taxon>Poaceae</taxon>
        <taxon>PACMAD clade</taxon>
        <taxon>Arundinoideae</taxon>
        <taxon>Arundineae</taxon>
        <taxon>Arundo</taxon>
    </lineage>
</organism>
<proteinExistence type="predicted"/>
<accession>A0A0A9CQ19</accession>
<reference evidence="2" key="1">
    <citation type="submission" date="2014-09" db="EMBL/GenBank/DDBJ databases">
        <authorList>
            <person name="Magalhaes I.L.F."/>
            <person name="Oliveira U."/>
            <person name="Santos F.R."/>
            <person name="Vidigal T.H.D.A."/>
            <person name="Brescovit A.D."/>
            <person name="Santos A.J."/>
        </authorList>
    </citation>
    <scope>NUCLEOTIDE SEQUENCE</scope>
    <source>
        <tissue evidence="2">Shoot tissue taken approximately 20 cm above the soil surface</tissue>
    </source>
</reference>
<dbReference type="AlphaFoldDB" id="A0A0A9CQ19"/>
<name>A0A0A9CQ19_ARUDO</name>
<dbReference type="EMBL" id="GBRH01222395">
    <property type="protein sequence ID" value="JAD75500.1"/>
    <property type="molecule type" value="Transcribed_RNA"/>
</dbReference>
<sequence length="59" mass="6622">MFQNLNCKNVLHHQLVSISAPFLILVIACVHVMSICLETFRKLQPLRLVGGNYKEGKGV</sequence>
<keyword evidence="1" id="KW-0812">Transmembrane</keyword>
<feature type="transmembrane region" description="Helical" evidence="1">
    <location>
        <begin position="15"/>
        <end position="37"/>
    </location>
</feature>
<keyword evidence="1" id="KW-0472">Membrane</keyword>
<protein>
    <submittedName>
        <fullName evidence="2">Uncharacterized protein</fullName>
    </submittedName>
</protein>
<keyword evidence="1" id="KW-1133">Transmembrane helix</keyword>
<reference evidence="2" key="2">
    <citation type="journal article" date="2015" name="Data Brief">
        <title>Shoot transcriptome of the giant reed, Arundo donax.</title>
        <authorList>
            <person name="Barrero R.A."/>
            <person name="Guerrero F.D."/>
            <person name="Moolhuijzen P."/>
            <person name="Goolsby J.A."/>
            <person name="Tidwell J."/>
            <person name="Bellgard S.E."/>
            <person name="Bellgard M.I."/>
        </authorList>
    </citation>
    <scope>NUCLEOTIDE SEQUENCE</scope>
    <source>
        <tissue evidence="2">Shoot tissue taken approximately 20 cm above the soil surface</tissue>
    </source>
</reference>
<evidence type="ECO:0000256" key="1">
    <source>
        <dbReference type="SAM" id="Phobius"/>
    </source>
</evidence>